<feature type="compositionally biased region" description="Acidic residues" evidence="1">
    <location>
        <begin position="1"/>
        <end position="18"/>
    </location>
</feature>
<dbReference type="AlphaFoldDB" id="D7G5D7"/>
<evidence type="ECO:0000313" key="3">
    <source>
        <dbReference type="Proteomes" id="UP000002630"/>
    </source>
</evidence>
<name>D7G5D7_ECTSI</name>
<dbReference type="OrthoDB" id="10427605at2759"/>
<sequence>MDEMEDMDPLEAGPDPDEILLQGEPELLRQQQEEEDYEVELAAAEAATVAAGKAPTKAELAEAAVAAAMASKTAREGGGADEAAMAALGPKRKKRVEKARIDPLMPRGGVAPNEWLDMADLAEGVRGILVVCHTGLPKDKKRAAEIMNAVKERYGHVIHTHEWWDDDEELTDDDREDAGTFEVWLEGPTIVHYHERADGKLDLDDEQLDKILDDLEERVMDEAILGQYINEDFQFRLPGFTVPEQRFKQFPVL</sequence>
<dbReference type="InParanoid" id="D7G5D7"/>
<dbReference type="Proteomes" id="UP000002630">
    <property type="component" value="Unassembled WGS sequence"/>
</dbReference>
<protein>
    <submittedName>
        <fullName evidence="2">Uncharacterized protein</fullName>
    </submittedName>
</protein>
<evidence type="ECO:0000313" key="2">
    <source>
        <dbReference type="EMBL" id="CBJ33831.1"/>
    </source>
</evidence>
<evidence type="ECO:0000256" key="1">
    <source>
        <dbReference type="SAM" id="MobiDB-lite"/>
    </source>
</evidence>
<reference evidence="2 3" key="1">
    <citation type="journal article" date="2010" name="Nature">
        <title>The Ectocarpus genome and the independent evolution of multicellularity in brown algae.</title>
        <authorList>
            <person name="Cock J.M."/>
            <person name="Sterck L."/>
            <person name="Rouze P."/>
            <person name="Scornet D."/>
            <person name="Allen A.E."/>
            <person name="Amoutzias G."/>
            <person name="Anthouard V."/>
            <person name="Artiguenave F."/>
            <person name="Aury J.M."/>
            <person name="Badger J.H."/>
            <person name="Beszteri B."/>
            <person name="Billiau K."/>
            <person name="Bonnet E."/>
            <person name="Bothwell J.H."/>
            <person name="Bowler C."/>
            <person name="Boyen C."/>
            <person name="Brownlee C."/>
            <person name="Carrano C.J."/>
            <person name="Charrier B."/>
            <person name="Cho G.Y."/>
            <person name="Coelho S.M."/>
            <person name="Collen J."/>
            <person name="Corre E."/>
            <person name="Da Silva C."/>
            <person name="Delage L."/>
            <person name="Delaroque N."/>
            <person name="Dittami S.M."/>
            <person name="Doulbeau S."/>
            <person name="Elias M."/>
            <person name="Farnham G."/>
            <person name="Gachon C.M."/>
            <person name="Gschloessl B."/>
            <person name="Heesch S."/>
            <person name="Jabbari K."/>
            <person name="Jubin C."/>
            <person name="Kawai H."/>
            <person name="Kimura K."/>
            <person name="Kloareg B."/>
            <person name="Kupper F.C."/>
            <person name="Lang D."/>
            <person name="Le Bail A."/>
            <person name="Leblanc C."/>
            <person name="Lerouge P."/>
            <person name="Lohr M."/>
            <person name="Lopez P.J."/>
            <person name="Martens C."/>
            <person name="Maumus F."/>
            <person name="Michel G."/>
            <person name="Miranda-Saavedra D."/>
            <person name="Morales J."/>
            <person name="Moreau H."/>
            <person name="Motomura T."/>
            <person name="Nagasato C."/>
            <person name="Napoli C.A."/>
            <person name="Nelson D.R."/>
            <person name="Nyvall-Collen P."/>
            <person name="Peters A.F."/>
            <person name="Pommier C."/>
            <person name="Potin P."/>
            <person name="Poulain J."/>
            <person name="Quesneville H."/>
            <person name="Read B."/>
            <person name="Rensing S.A."/>
            <person name="Ritter A."/>
            <person name="Rousvoal S."/>
            <person name="Samanta M."/>
            <person name="Samson G."/>
            <person name="Schroeder D.C."/>
            <person name="Segurens B."/>
            <person name="Strittmatter M."/>
            <person name="Tonon T."/>
            <person name="Tregear J.W."/>
            <person name="Valentin K."/>
            <person name="von Dassow P."/>
            <person name="Yamagishi T."/>
            <person name="Van de Peer Y."/>
            <person name="Wincker P."/>
        </authorList>
    </citation>
    <scope>NUCLEOTIDE SEQUENCE [LARGE SCALE GENOMIC DNA]</scope>
    <source>
        <strain evidence="3">Ec32 / CCAP1310/4</strain>
    </source>
</reference>
<dbReference type="EMBL" id="FN649760">
    <property type="protein sequence ID" value="CBJ33831.1"/>
    <property type="molecule type" value="Genomic_DNA"/>
</dbReference>
<proteinExistence type="predicted"/>
<keyword evidence="3" id="KW-1185">Reference proteome</keyword>
<accession>D7G5D7</accession>
<feature type="region of interest" description="Disordered" evidence="1">
    <location>
        <begin position="1"/>
        <end position="35"/>
    </location>
</feature>
<feature type="compositionally biased region" description="Low complexity" evidence="1">
    <location>
        <begin position="20"/>
        <end position="30"/>
    </location>
</feature>
<gene>
    <name evidence="2" type="ORF">Esi_0636_0002</name>
</gene>
<organism evidence="2 3">
    <name type="scientific">Ectocarpus siliculosus</name>
    <name type="common">Brown alga</name>
    <name type="synonym">Conferva siliculosa</name>
    <dbReference type="NCBI Taxonomy" id="2880"/>
    <lineage>
        <taxon>Eukaryota</taxon>
        <taxon>Sar</taxon>
        <taxon>Stramenopiles</taxon>
        <taxon>Ochrophyta</taxon>
        <taxon>PX clade</taxon>
        <taxon>Phaeophyceae</taxon>
        <taxon>Ectocarpales</taxon>
        <taxon>Ectocarpaceae</taxon>
        <taxon>Ectocarpus</taxon>
    </lineage>
</organism>